<accession>A0A0E9RGT9</accession>
<dbReference type="EMBL" id="GBXM01080288">
    <property type="protein sequence ID" value="JAH28289.1"/>
    <property type="molecule type" value="Transcribed_RNA"/>
</dbReference>
<reference evidence="1" key="1">
    <citation type="submission" date="2014-11" db="EMBL/GenBank/DDBJ databases">
        <authorList>
            <person name="Amaro Gonzalez C."/>
        </authorList>
    </citation>
    <scope>NUCLEOTIDE SEQUENCE</scope>
</reference>
<sequence length="30" mass="3285">MAASGKIGRRADIIKVRLLPPLQPPLCTLR</sequence>
<organism evidence="1">
    <name type="scientific">Anguilla anguilla</name>
    <name type="common">European freshwater eel</name>
    <name type="synonym">Muraena anguilla</name>
    <dbReference type="NCBI Taxonomy" id="7936"/>
    <lineage>
        <taxon>Eukaryota</taxon>
        <taxon>Metazoa</taxon>
        <taxon>Chordata</taxon>
        <taxon>Craniata</taxon>
        <taxon>Vertebrata</taxon>
        <taxon>Euteleostomi</taxon>
        <taxon>Actinopterygii</taxon>
        <taxon>Neopterygii</taxon>
        <taxon>Teleostei</taxon>
        <taxon>Anguilliformes</taxon>
        <taxon>Anguillidae</taxon>
        <taxon>Anguilla</taxon>
    </lineage>
</organism>
<reference evidence="1" key="2">
    <citation type="journal article" date="2015" name="Fish Shellfish Immunol.">
        <title>Early steps in the European eel (Anguilla anguilla)-Vibrio vulnificus interaction in the gills: Role of the RtxA13 toxin.</title>
        <authorList>
            <person name="Callol A."/>
            <person name="Pajuelo D."/>
            <person name="Ebbesson L."/>
            <person name="Teles M."/>
            <person name="MacKenzie S."/>
            <person name="Amaro C."/>
        </authorList>
    </citation>
    <scope>NUCLEOTIDE SEQUENCE</scope>
</reference>
<protein>
    <submittedName>
        <fullName evidence="1">Uncharacterized protein</fullName>
    </submittedName>
</protein>
<proteinExistence type="predicted"/>
<dbReference type="AlphaFoldDB" id="A0A0E9RGT9"/>
<evidence type="ECO:0000313" key="1">
    <source>
        <dbReference type="EMBL" id="JAH28289.1"/>
    </source>
</evidence>
<name>A0A0E9RGT9_ANGAN</name>